<reference evidence="14 15" key="1">
    <citation type="submission" date="2017-01" db="EMBL/GenBank/DDBJ databases">
        <title>Genome Sequencing of a Marine Spirillum, Oceanospirillum multiglobuliferum ATCC 33336, from Japan.</title>
        <authorList>
            <person name="Carney J.G."/>
            <person name="Trachtenberg A.M."/>
            <person name="Rheaume B.A."/>
            <person name="Linnane J.D."/>
            <person name="Pitts N.L."/>
            <person name="Mykles D.L."/>
            <person name="Maclea K.S."/>
        </authorList>
    </citation>
    <scope>NUCLEOTIDE SEQUENCE [LARGE SCALE GENOMIC DNA]</scope>
    <source>
        <strain evidence="14 15">ATCC 33336</strain>
    </source>
</reference>
<sequence>MLHIYNTMTRKKEVFTPIEAGKIKMYVCGVTVYDLCHIGHARVMVAFDVITRYLRHRGYEVNYIRNITDVDDKIIRRAAENNEPVDALTERMIQAMHDDEASLNVLRPDHEPRATHHIQDIINMVQTLIDKGYAYVASNGDVYYRVTKFENYGALTNRNLEDMQAGARIGIEEAKENPMDFVLWKSAKADEVSWESPWGAGRPGWHIECSAMSTCCLGNTFDIHGGGPDLPFPHHENEIAQSEAATGEKYVNTWMHAGAVRVDQEKMSKSLGNFFTIRDVLEKYNPEVVRYFLLASQYRSPINYSEDGLKAARQSLERFYTALEGVQAAEVVAEGEWVERFKTAMDDDFNTAEAFAMLFDLAKQLNIAKKEGYTGLAAQLAGYLKLFGSVLGLFDQDPTEFLKGVEQEGALTADQIEAMIEARKQARLNKDFAESDRIRDELLSQGITLKDTREGTSWVRE</sequence>
<comment type="similarity">
    <text evidence="2 12">Belongs to the class-I aminoacyl-tRNA synthetase family.</text>
</comment>
<dbReference type="SUPFAM" id="SSF52374">
    <property type="entry name" value="Nucleotidylyl transferase"/>
    <property type="match status" value="1"/>
</dbReference>
<evidence type="ECO:0000256" key="6">
    <source>
        <dbReference type="ARBA" id="ARBA00022723"/>
    </source>
</evidence>
<dbReference type="Gene3D" id="3.40.50.620">
    <property type="entry name" value="HUPs"/>
    <property type="match status" value="1"/>
</dbReference>
<comment type="cofactor">
    <cofactor evidence="12">
        <name>Zn(2+)</name>
        <dbReference type="ChEBI" id="CHEBI:29105"/>
    </cofactor>
    <text evidence="12">Binds 1 zinc ion per subunit.</text>
</comment>
<feature type="short sequence motif" description="'KMSKS' region" evidence="12">
    <location>
        <begin position="266"/>
        <end position="270"/>
    </location>
</feature>
<evidence type="ECO:0000256" key="4">
    <source>
        <dbReference type="ARBA" id="ARBA00022490"/>
    </source>
</evidence>
<comment type="subunit">
    <text evidence="3 12">Monomer.</text>
</comment>
<dbReference type="InterPro" id="IPR032678">
    <property type="entry name" value="tRNA-synt_1_cat_dom"/>
</dbReference>
<keyword evidence="10 12" id="KW-0648">Protein biosynthesis</keyword>
<dbReference type="PANTHER" id="PTHR10890">
    <property type="entry name" value="CYSTEINYL-TRNA SYNTHETASE"/>
    <property type="match status" value="1"/>
</dbReference>
<feature type="binding site" evidence="12">
    <location>
        <position position="234"/>
    </location>
    <ligand>
        <name>Zn(2+)</name>
        <dbReference type="ChEBI" id="CHEBI:29105"/>
    </ligand>
</feature>
<dbReference type="Proteomes" id="UP000191418">
    <property type="component" value="Unassembled WGS sequence"/>
</dbReference>
<dbReference type="Pfam" id="PF01406">
    <property type="entry name" value="tRNA-synt_1e"/>
    <property type="match status" value="1"/>
</dbReference>
<evidence type="ECO:0000313" key="15">
    <source>
        <dbReference type="Proteomes" id="UP000191418"/>
    </source>
</evidence>
<dbReference type="RefSeq" id="WP_078744962.1">
    <property type="nucleotide sequence ID" value="NZ_FUXG01000007.1"/>
</dbReference>
<dbReference type="EMBL" id="MTSM01000017">
    <property type="protein sequence ID" value="OPX54828.1"/>
    <property type="molecule type" value="Genomic_DNA"/>
</dbReference>
<dbReference type="NCBIfam" id="TIGR00435">
    <property type="entry name" value="cysS"/>
    <property type="match status" value="1"/>
</dbReference>
<dbReference type="GO" id="GO:0005524">
    <property type="term" value="F:ATP binding"/>
    <property type="evidence" value="ECO:0007669"/>
    <property type="project" value="UniProtKB-UniRule"/>
</dbReference>
<comment type="caution">
    <text evidence="14">The sequence shown here is derived from an EMBL/GenBank/DDBJ whole genome shotgun (WGS) entry which is preliminary data.</text>
</comment>
<feature type="binding site" evidence="12">
    <location>
        <position position="209"/>
    </location>
    <ligand>
        <name>Zn(2+)</name>
        <dbReference type="ChEBI" id="CHEBI:29105"/>
    </ligand>
</feature>
<dbReference type="CDD" id="cd00672">
    <property type="entry name" value="CysRS_core"/>
    <property type="match status" value="1"/>
</dbReference>
<protein>
    <recommendedName>
        <fullName evidence="12">Cysteine--tRNA ligase</fullName>
        <ecNumber evidence="12">6.1.1.16</ecNumber>
    </recommendedName>
    <alternativeName>
        <fullName evidence="12">Cysteinyl-tRNA synthetase</fullName>
        <shortName evidence="12">CysRS</shortName>
    </alternativeName>
</protein>
<dbReference type="AlphaFoldDB" id="A0A1T4P3P6"/>
<dbReference type="SMART" id="SM00840">
    <property type="entry name" value="DALR_2"/>
    <property type="match status" value="1"/>
</dbReference>
<organism evidence="14 15">
    <name type="scientific">Oceanospirillum multiglobuliferum</name>
    <dbReference type="NCBI Taxonomy" id="64969"/>
    <lineage>
        <taxon>Bacteria</taxon>
        <taxon>Pseudomonadati</taxon>
        <taxon>Pseudomonadota</taxon>
        <taxon>Gammaproteobacteria</taxon>
        <taxon>Oceanospirillales</taxon>
        <taxon>Oceanospirillaceae</taxon>
        <taxon>Oceanospirillum</taxon>
    </lineage>
</organism>
<keyword evidence="15" id="KW-1185">Reference proteome</keyword>
<dbReference type="OrthoDB" id="9815130at2"/>
<dbReference type="Pfam" id="PF23493">
    <property type="entry name" value="CysS_C"/>
    <property type="match status" value="1"/>
</dbReference>
<dbReference type="Pfam" id="PF09190">
    <property type="entry name" value="DALR_2"/>
    <property type="match status" value="1"/>
</dbReference>
<dbReference type="InterPro" id="IPR015273">
    <property type="entry name" value="Cys-tRNA-synt_Ia_DALR"/>
</dbReference>
<dbReference type="GO" id="GO:0004817">
    <property type="term" value="F:cysteine-tRNA ligase activity"/>
    <property type="evidence" value="ECO:0007669"/>
    <property type="project" value="UniProtKB-UniRule"/>
</dbReference>
<name>A0A1T4P3P6_9GAMM</name>
<dbReference type="GO" id="GO:0008270">
    <property type="term" value="F:zinc ion binding"/>
    <property type="evidence" value="ECO:0007669"/>
    <property type="project" value="UniProtKB-UniRule"/>
</dbReference>
<dbReference type="InterPro" id="IPR009080">
    <property type="entry name" value="tRNAsynth_Ia_anticodon-bd"/>
</dbReference>
<feature type="binding site" evidence="12">
    <location>
        <position position="28"/>
    </location>
    <ligand>
        <name>Zn(2+)</name>
        <dbReference type="ChEBI" id="CHEBI:29105"/>
    </ligand>
</feature>
<feature type="short sequence motif" description="'HIGH' region" evidence="12">
    <location>
        <begin position="30"/>
        <end position="40"/>
    </location>
</feature>
<evidence type="ECO:0000256" key="11">
    <source>
        <dbReference type="ARBA" id="ARBA00023146"/>
    </source>
</evidence>
<keyword evidence="9 12" id="KW-0067">ATP-binding</keyword>
<keyword evidence="7 12" id="KW-0547">Nucleotide-binding</keyword>
<proteinExistence type="inferred from homology"/>
<keyword evidence="6 12" id="KW-0479">Metal-binding</keyword>
<dbReference type="InterPro" id="IPR015803">
    <property type="entry name" value="Cys-tRNA-ligase"/>
</dbReference>
<accession>A0A1T4P3P6</accession>
<evidence type="ECO:0000256" key="10">
    <source>
        <dbReference type="ARBA" id="ARBA00022917"/>
    </source>
</evidence>
<dbReference type="STRING" id="64969.SAMN02745127_01344"/>
<feature type="binding site" evidence="12">
    <location>
        <position position="269"/>
    </location>
    <ligand>
        <name>ATP</name>
        <dbReference type="ChEBI" id="CHEBI:30616"/>
    </ligand>
</feature>
<dbReference type="HAMAP" id="MF_00041">
    <property type="entry name" value="Cys_tRNA_synth"/>
    <property type="match status" value="1"/>
</dbReference>
<keyword evidence="11 12" id="KW-0030">Aminoacyl-tRNA synthetase</keyword>
<keyword evidence="8 12" id="KW-0862">Zinc</keyword>
<dbReference type="SUPFAM" id="SSF47323">
    <property type="entry name" value="Anticodon-binding domain of a subclass of class I aminoacyl-tRNA synthetases"/>
    <property type="match status" value="1"/>
</dbReference>
<evidence type="ECO:0000256" key="9">
    <source>
        <dbReference type="ARBA" id="ARBA00022840"/>
    </source>
</evidence>
<dbReference type="InterPro" id="IPR014729">
    <property type="entry name" value="Rossmann-like_a/b/a_fold"/>
</dbReference>
<keyword evidence="4 12" id="KW-0963">Cytoplasm</keyword>
<dbReference type="Gene3D" id="1.20.120.1910">
    <property type="entry name" value="Cysteine-tRNA ligase, C-terminal anti-codon recognition domain"/>
    <property type="match status" value="1"/>
</dbReference>
<evidence type="ECO:0000313" key="14">
    <source>
        <dbReference type="EMBL" id="OPX54828.1"/>
    </source>
</evidence>
<feature type="binding site" evidence="12">
    <location>
        <position position="238"/>
    </location>
    <ligand>
        <name>Zn(2+)</name>
        <dbReference type="ChEBI" id="CHEBI:29105"/>
    </ligand>
</feature>
<comment type="catalytic activity">
    <reaction evidence="12">
        <text>tRNA(Cys) + L-cysteine + ATP = L-cysteinyl-tRNA(Cys) + AMP + diphosphate</text>
        <dbReference type="Rhea" id="RHEA:17773"/>
        <dbReference type="Rhea" id="RHEA-COMP:9661"/>
        <dbReference type="Rhea" id="RHEA-COMP:9679"/>
        <dbReference type="ChEBI" id="CHEBI:30616"/>
        <dbReference type="ChEBI" id="CHEBI:33019"/>
        <dbReference type="ChEBI" id="CHEBI:35235"/>
        <dbReference type="ChEBI" id="CHEBI:78442"/>
        <dbReference type="ChEBI" id="CHEBI:78517"/>
        <dbReference type="ChEBI" id="CHEBI:456215"/>
        <dbReference type="EC" id="6.1.1.16"/>
    </reaction>
</comment>
<evidence type="ECO:0000256" key="1">
    <source>
        <dbReference type="ARBA" id="ARBA00004496"/>
    </source>
</evidence>
<evidence type="ECO:0000256" key="5">
    <source>
        <dbReference type="ARBA" id="ARBA00022598"/>
    </source>
</evidence>
<evidence type="ECO:0000256" key="8">
    <source>
        <dbReference type="ARBA" id="ARBA00022833"/>
    </source>
</evidence>
<dbReference type="CDD" id="cd07963">
    <property type="entry name" value="Anticodon_Ia_Cys"/>
    <property type="match status" value="1"/>
</dbReference>
<evidence type="ECO:0000259" key="13">
    <source>
        <dbReference type="SMART" id="SM00840"/>
    </source>
</evidence>
<dbReference type="InterPro" id="IPR056411">
    <property type="entry name" value="CysS_C"/>
</dbReference>
<dbReference type="PRINTS" id="PR00983">
    <property type="entry name" value="TRNASYNTHCYS"/>
</dbReference>
<evidence type="ECO:0000256" key="3">
    <source>
        <dbReference type="ARBA" id="ARBA00011245"/>
    </source>
</evidence>
<dbReference type="InterPro" id="IPR024909">
    <property type="entry name" value="Cys-tRNA/MSH_ligase"/>
</dbReference>
<gene>
    <name evidence="12" type="primary">cysS</name>
    <name evidence="14" type="ORF">BTE48_11970</name>
</gene>
<dbReference type="EC" id="6.1.1.16" evidence="12"/>
<evidence type="ECO:0000256" key="7">
    <source>
        <dbReference type="ARBA" id="ARBA00022741"/>
    </source>
</evidence>
<dbReference type="FunFam" id="3.40.50.620:FF:000009">
    <property type="entry name" value="Cysteine--tRNA ligase"/>
    <property type="match status" value="1"/>
</dbReference>
<dbReference type="PANTHER" id="PTHR10890:SF3">
    <property type="entry name" value="CYSTEINE--TRNA LIGASE, CYTOPLASMIC"/>
    <property type="match status" value="1"/>
</dbReference>
<dbReference type="GO" id="GO:0006423">
    <property type="term" value="P:cysteinyl-tRNA aminoacylation"/>
    <property type="evidence" value="ECO:0007669"/>
    <property type="project" value="UniProtKB-UniRule"/>
</dbReference>
<dbReference type="GO" id="GO:0005829">
    <property type="term" value="C:cytosol"/>
    <property type="evidence" value="ECO:0007669"/>
    <property type="project" value="TreeGrafter"/>
</dbReference>
<keyword evidence="5 12" id="KW-0436">Ligase</keyword>
<evidence type="ECO:0000256" key="12">
    <source>
        <dbReference type="HAMAP-Rule" id="MF_00041"/>
    </source>
</evidence>
<feature type="domain" description="Cysteinyl-tRNA synthetase class Ia DALR" evidence="13">
    <location>
        <begin position="340"/>
        <end position="402"/>
    </location>
</feature>
<evidence type="ECO:0000256" key="2">
    <source>
        <dbReference type="ARBA" id="ARBA00005594"/>
    </source>
</evidence>
<comment type="subcellular location">
    <subcellularLocation>
        <location evidence="1 12">Cytoplasm</location>
    </subcellularLocation>
</comment>